<keyword evidence="2" id="KW-1185">Reference proteome</keyword>
<protein>
    <submittedName>
        <fullName evidence="1">Uncharacterized protein</fullName>
    </submittedName>
</protein>
<evidence type="ECO:0000313" key="1">
    <source>
        <dbReference type="EMBL" id="GIY57885.1"/>
    </source>
</evidence>
<sequence length="86" mass="9750">MAIQKPFKNMQQMSSSDKRMVRFLITVLIPSGHLDWPHLWATGDSFQLGLTSNGCFMESAACISGIFTAQEMYSLRVSDFEQNIEE</sequence>
<accession>A0AAV4UK41</accession>
<name>A0AAV4UK41_CAEEX</name>
<dbReference type="EMBL" id="BPLR01012983">
    <property type="protein sequence ID" value="GIY57885.1"/>
    <property type="molecule type" value="Genomic_DNA"/>
</dbReference>
<organism evidence="1 2">
    <name type="scientific">Caerostris extrusa</name>
    <name type="common">Bark spider</name>
    <name type="synonym">Caerostris bankana</name>
    <dbReference type="NCBI Taxonomy" id="172846"/>
    <lineage>
        <taxon>Eukaryota</taxon>
        <taxon>Metazoa</taxon>
        <taxon>Ecdysozoa</taxon>
        <taxon>Arthropoda</taxon>
        <taxon>Chelicerata</taxon>
        <taxon>Arachnida</taxon>
        <taxon>Araneae</taxon>
        <taxon>Araneomorphae</taxon>
        <taxon>Entelegynae</taxon>
        <taxon>Araneoidea</taxon>
        <taxon>Araneidae</taxon>
        <taxon>Caerostris</taxon>
    </lineage>
</organism>
<dbReference type="AlphaFoldDB" id="A0AAV4UK41"/>
<evidence type="ECO:0000313" key="2">
    <source>
        <dbReference type="Proteomes" id="UP001054945"/>
    </source>
</evidence>
<reference evidence="1 2" key="1">
    <citation type="submission" date="2021-06" db="EMBL/GenBank/DDBJ databases">
        <title>Caerostris extrusa draft genome.</title>
        <authorList>
            <person name="Kono N."/>
            <person name="Arakawa K."/>
        </authorList>
    </citation>
    <scope>NUCLEOTIDE SEQUENCE [LARGE SCALE GENOMIC DNA]</scope>
</reference>
<dbReference type="Proteomes" id="UP001054945">
    <property type="component" value="Unassembled WGS sequence"/>
</dbReference>
<comment type="caution">
    <text evidence="1">The sequence shown here is derived from an EMBL/GenBank/DDBJ whole genome shotgun (WGS) entry which is preliminary data.</text>
</comment>
<proteinExistence type="predicted"/>
<gene>
    <name evidence="1" type="ORF">CEXT_360181</name>
</gene>